<feature type="region of interest" description="Disordered" evidence="1">
    <location>
        <begin position="189"/>
        <end position="221"/>
    </location>
</feature>
<comment type="caution">
    <text evidence="2">The sequence shown here is derived from an EMBL/GenBank/DDBJ whole genome shotgun (WGS) entry which is preliminary data.</text>
</comment>
<dbReference type="OrthoDB" id="4772817at2759"/>
<dbReference type="Proteomes" id="UP000758603">
    <property type="component" value="Unassembled WGS sequence"/>
</dbReference>
<dbReference type="AlphaFoldDB" id="A0A9P9A1E4"/>
<accession>A0A9P9A1E4</accession>
<dbReference type="RefSeq" id="XP_045962482.1">
    <property type="nucleotide sequence ID" value="XM_046099696.1"/>
</dbReference>
<dbReference type="Gene3D" id="3.30.160.60">
    <property type="entry name" value="Classic Zinc Finger"/>
    <property type="match status" value="1"/>
</dbReference>
<dbReference type="EMBL" id="JAGPXC010000002">
    <property type="protein sequence ID" value="KAH6658248.1"/>
    <property type="molecule type" value="Genomic_DNA"/>
</dbReference>
<sequence length="272" mass="30652">MSEQQPWLYEVRGEEEGITAYDDFTLMGEHLPHVPSDQYVDFTLFPPGDEHPVHLDLGDEFQPLPPDPSFMGQVLYPDLRGQNSGPNDMQLTDYSRHDLGLTPGLSYQTSPSSWPSSQSYYTSSTQGSPFMTELMAPVPSYVLDNANAAAALVPIMCAGGAYSQPTSPLGLPHTLDQLDGPIDLQQRAPSNQQLQRRRSRNPIQCPVRGCPQANKRHRSRRDLNRHIWAKHEEYAVKHRIPEETDTCDVCGAEGRKDNIKRHMRLKHGIERP</sequence>
<organism evidence="2 3">
    <name type="scientific">Truncatella angustata</name>
    <dbReference type="NCBI Taxonomy" id="152316"/>
    <lineage>
        <taxon>Eukaryota</taxon>
        <taxon>Fungi</taxon>
        <taxon>Dikarya</taxon>
        <taxon>Ascomycota</taxon>
        <taxon>Pezizomycotina</taxon>
        <taxon>Sordariomycetes</taxon>
        <taxon>Xylariomycetidae</taxon>
        <taxon>Amphisphaeriales</taxon>
        <taxon>Sporocadaceae</taxon>
        <taxon>Truncatella</taxon>
    </lineage>
</organism>
<name>A0A9P9A1E4_9PEZI</name>
<evidence type="ECO:0000313" key="2">
    <source>
        <dbReference type="EMBL" id="KAH6658248.1"/>
    </source>
</evidence>
<reference evidence="2" key="1">
    <citation type="journal article" date="2021" name="Nat. Commun.">
        <title>Genetic determinants of endophytism in the Arabidopsis root mycobiome.</title>
        <authorList>
            <person name="Mesny F."/>
            <person name="Miyauchi S."/>
            <person name="Thiergart T."/>
            <person name="Pickel B."/>
            <person name="Atanasova L."/>
            <person name="Karlsson M."/>
            <person name="Huettel B."/>
            <person name="Barry K.W."/>
            <person name="Haridas S."/>
            <person name="Chen C."/>
            <person name="Bauer D."/>
            <person name="Andreopoulos W."/>
            <person name="Pangilinan J."/>
            <person name="LaButti K."/>
            <person name="Riley R."/>
            <person name="Lipzen A."/>
            <person name="Clum A."/>
            <person name="Drula E."/>
            <person name="Henrissat B."/>
            <person name="Kohler A."/>
            <person name="Grigoriev I.V."/>
            <person name="Martin F.M."/>
            <person name="Hacquard S."/>
        </authorList>
    </citation>
    <scope>NUCLEOTIDE SEQUENCE</scope>
    <source>
        <strain evidence="2">MPI-SDFR-AT-0073</strain>
    </source>
</reference>
<dbReference type="GeneID" id="70128588"/>
<gene>
    <name evidence="2" type="ORF">BKA67DRAFT_533407</name>
</gene>
<proteinExistence type="predicted"/>
<keyword evidence="3" id="KW-1185">Reference proteome</keyword>
<evidence type="ECO:0000256" key="1">
    <source>
        <dbReference type="SAM" id="MobiDB-lite"/>
    </source>
</evidence>
<evidence type="ECO:0000313" key="3">
    <source>
        <dbReference type="Proteomes" id="UP000758603"/>
    </source>
</evidence>
<protein>
    <submittedName>
        <fullName evidence="2">Uncharacterized protein</fullName>
    </submittedName>
</protein>